<dbReference type="PANTHER" id="PTHR13289:SF3">
    <property type="entry name" value="BIFOCAL, ISOFORM F"/>
    <property type="match status" value="1"/>
</dbReference>
<evidence type="ECO:0000313" key="10">
    <source>
        <dbReference type="Proteomes" id="UP001159042"/>
    </source>
</evidence>
<gene>
    <name evidence="9" type="ORF">NQ315_003063</name>
</gene>
<proteinExistence type="predicted"/>
<dbReference type="AlphaFoldDB" id="A0AAV8W4E6"/>
<keyword evidence="7" id="KW-0539">Nucleus</keyword>
<evidence type="ECO:0000256" key="1">
    <source>
        <dbReference type="ARBA" id="ARBA00004232"/>
    </source>
</evidence>
<evidence type="ECO:0000256" key="5">
    <source>
        <dbReference type="ARBA" id="ARBA00022989"/>
    </source>
</evidence>
<evidence type="ECO:0000256" key="2">
    <source>
        <dbReference type="ARBA" id="ARBA00004269"/>
    </source>
</evidence>
<evidence type="ECO:0000256" key="8">
    <source>
        <dbReference type="SAM" id="MobiDB-lite"/>
    </source>
</evidence>
<dbReference type="GO" id="GO:0030867">
    <property type="term" value="C:rough endoplasmic reticulum membrane"/>
    <property type="evidence" value="ECO:0007669"/>
    <property type="project" value="UniProtKB-SubCell"/>
</dbReference>
<feature type="compositionally biased region" description="Basic and acidic residues" evidence="8">
    <location>
        <begin position="408"/>
        <end position="418"/>
    </location>
</feature>
<dbReference type="InterPro" id="IPR019130">
    <property type="entry name" value="Macoilin"/>
</dbReference>
<keyword evidence="10" id="KW-1185">Reference proteome</keyword>
<protein>
    <submittedName>
        <fullName evidence="9">Uncharacterized protein</fullName>
    </submittedName>
</protein>
<comment type="caution">
    <text evidence="9">The sequence shown here is derived from an EMBL/GenBank/DDBJ whole genome shotgun (WGS) entry which is preliminary data.</text>
</comment>
<evidence type="ECO:0000313" key="9">
    <source>
        <dbReference type="EMBL" id="KAJ8921445.1"/>
    </source>
</evidence>
<dbReference type="GO" id="GO:0023041">
    <property type="term" value="P:neuronal signal transduction"/>
    <property type="evidence" value="ECO:0007669"/>
    <property type="project" value="InterPro"/>
</dbReference>
<feature type="region of interest" description="Disordered" evidence="8">
    <location>
        <begin position="515"/>
        <end position="630"/>
    </location>
</feature>
<accession>A0AAV8W4E6</accession>
<keyword evidence="6" id="KW-0472">Membrane</keyword>
<evidence type="ECO:0000256" key="3">
    <source>
        <dbReference type="ARBA" id="ARBA00022692"/>
    </source>
</evidence>
<dbReference type="PANTHER" id="PTHR13289">
    <property type="entry name" value="PROTEIN PHOSPHATASE 1-BINDING PROTEIN BIFOCAL"/>
    <property type="match status" value="1"/>
</dbReference>
<evidence type="ECO:0000256" key="7">
    <source>
        <dbReference type="ARBA" id="ARBA00023242"/>
    </source>
</evidence>
<organism evidence="9 10">
    <name type="scientific">Exocentrus adspersus</name>
    <dbReference type="NCBI Taxonomy" id="1586481"/>
    <lineage>
        <taxon>Eukaryota</taxon>
        <taxon>Metazoa</taxon>
        <taxon>Ecdysozoa</taxon>
        <taxon>Arthropoda</taxon>
        <taxon>Hexapoda</taxon>
        <taxon>Insecta</taxon>
        <taxon>Pterygota</taxon>
        <taxon>Neoptera</taxon>
        <taxon>Endopterygota</taxon>
        <taxon>Coleoptera</taxon>
        <taxon>Polyphaga</taxon>
        <taxon>Cucujiformia</taxon>
        <taxon>Chrysomeloidea</taxon>
        <taxon>Cerambycidae</taxon>
        <taxon>Lamiinae</taxon>
        <taxon>Acanthocinini</taxon>
        <taxon>Exocentrus</taxon>
    </lineage>
</organism>
<comment type="subcellular location">
    <subcellularLocation>
        <location evidence="1">Nucleus membrane</location>
        <topology evidence="1">Multi-pass membrane protein</topology>
    </subcellularLocation>
    <subcellularLocation>
        <location evidence="2">Rough endoplasmic reticulum membrane</location>
        <topology evidence="2">Multi-pass membrane protein</topology>
    </subcellularLocation>
</comment>
<feature type="compositionally biased region" description="Polar residues" evidence="8">
    <location>
        <begin position="40"/>
        <end position="69"/>
    </location>
</feature>
<keyword evidence="3" id="KW-0812">Transmembrane</keyword>
<dbReference type="GO" id="GO:0008017">
    <property type="term" value="F:microtubule binding"/>
    <property type="evidence" value="ECO:0007669"/>
    <property type="project" value="TreeGrafter"/>
</dbReference>
<evidence type="ECO:0000256" key="6">
    <source>
        <dbReference type="ARBA" id="ARBA00023136"/>
    </source>
</evidence>
<keyword evidence="5" id="KW-1133">Transmembrane helix</keyword>
<dbReference type="Proteomes" id="UP001159042">
    <property type="component" value="Unassembled WGS sequence"/>
</dbReference>
<feature type="compositionally biased region" description="Pro residues" evidence="8">
    <location>
        <begin position="616"/>
        <end position="628"/>
    </location>
</feature>
<feature type="compositionally biased region" description="Basic and acidic residues" evidence="8">
    <location>
        <begin position="428"/>
        <end position="442"/>
    </location>
</feature>
<keyword evidence="4" id="KW-0256">Endoplasmic reticulum</keyword>
<name>A0AAV8W4E6_9CUCU</name>
<feature type="compositionally biased region" description="Polar residues" evidence="8">
    <location>
        <begin position="601"/>
        <end position="613"/>
    </location>
</feature>
<dbReference type="EMBL" id="JANEYG010000010">
    <property type="protein sequence ID" value="KAJ8921445.1"/>
    <property type="molecule type" value="Genomic_DNA"/>
</dbReference>
<dbReference type="GO" id="GO:0031965">
    <property type="term" value="C:nuclear membrane"/>
    <property type="evidence" value="ECO:0007669"/>
    <property type="project" value="UniProtKB-SubCell"/>
</dbReference>
<feature type="region of interest" description="Disordered" evidence="8">
    <location>
        <begin position="408"/>
        <end position="447"/>
    </location>
</feature>
<evidence type="ECO:0000256" key="4">
    <source>
        <dbReference type="ARBA" id="ARBA00022824"/>
    </source>
</evidence>
<dbReference type="GO" id="GO:0006935">
    <property type="term" value="P:chemotaxis"/>
    <property type="evidence" value="ECO:0007669"/>
    <property type="project" value="TreeGrafter"/>
</dbReference>
<sequence>MEPISDDSEIPQWKKDLIARLRTLRSQNRTCPTAAVAPDHSNSCPYPPQHSSSGRVGHQPSSTCKSESVASGVPCLSPGEQCNVISTSTACSQVKQHKMVQERVWMDNKHDAFADVVHENNGYHKDESDDSDSSEDLHYGPGIVNKLKNKYLSLALRESNARPSILHLRKATSLENLLDDNASNGTCTNRQFRSRLNGNDTGKNAHNRYRNVARGEMKRARSVEAISRFDHHVPLISEVRPNRQSLHEEMLIAAEKEGNEHLHKKILLDNQLENNVDSKFNSNNVGVRVNRPKRIQPIMNEKEKPPADVVKQAKMIFERRPEQRTKAPPQTGDVAAKVDSFNNIIVKNKVEAKIVSKKPPIKHNKPVLNDKLKSNTRPVAKPVVVSEEVLKPIQSQLISPPRSLELNKVPKKDLKDELPLPSPIPDVSRIDFPNKGENERGRNVSSLSETPDLILTSSPLLALASPTYNKKHLTENFLKEEILASSPVLSRSPLLSPKPTSPLLSPSIRFGGPTSPLLLSPTKKSPVLSPARLKSPISSEADESDGKRTASPTPKGGTTVFNFVNQTVNQSHLPVNKNVSDTKTPPSQPLKIEINGHTETKNTTSSPRLLQTQPLRPSPRFSPPPPPKIEQAVVDKPKVLTVTEIEKNLINTVKTLQQPNKTSVVCVAASVEVVNKTVVSPTKKASRPREPTSNTAVFNFTTRKDVPDYISNDRSRSPGRPELPKTMEQGYLSTFLGVGIGDECSDERKSLSLYLFSKVVPSANGRSGIFYNADLLLVNKFLKSRSATLED</sequence>
<feature type="compositionally biased region" description="Polar residues" evidence="8">
    <location>
        <begin position="559"/>
        <end position="585"/>
    </location>
</feature>
<feature type="region of interest" description="Disordered" evidence="8">
    <location>
        <begin position="33"/>
        <end position="70"/>
    </location>
</feature>
<reference evidence="9 10" key="1">
    <citation type="journal article" date="2023" name="Insect Mol. Biol.">
        <title>Genome sequencing provides insights into the evolution of gene families encoding plant cell wall-degrading enzymes in longhorned beetles.</title>
        <authorList>
            <person name="Shin N.R."/>
            <person name="Okamura Y."/>
            <person name="Kirsch R."/>
            <person name="Pauchet Y."/>
        </authorList>
    </citation>
    <scope>NUCLEOTIDE SEQUENCE [LARGE SCALE GENOMIC DNA]</scope>
    <source>
        <strain evidence="9">EAD_L_NR</strain>
    </source>
</reference>